<comment type="caution">
    <text evidence="2">The sequence shown here is derived from an EMBL/GenBank/DDBJ whole genome shotgun (WGS) entry which is preliminary data.</text>
</comment>
<reference evidence="2 3" key="1">
    <citation type="journal article" date="2019" name="Commun. Biol.">
        <title>The bagworm genome reveals a unique fibroin gene that provides high tensile strength.</title>
        <authorList>
            <person name="Kono N."/>
            <person name="Nakamura H."/>
            <person name="Ohtoshi R."/>
            <person name="Tomita M."/>
            <person name="Numata K."/>
            <person name="Arakawa K."/>
        </authorList>
    </citation>
    <scope>NUCLEOTIDE SEQUENCE [LARGE SCALE GENOMIC DNA]</scope>
</reference>
<evidence type="ECO:0000313" key="3">
    <source>
        <dbReference type="Proteomes" id="UP000299102"/>
    </source>
</evidence>
<dbReference type="EMBL" id="BGZK01003156">
    <property type="protein sequence ID" value="GBP98525.1"/>
    <property type="molecule type" value="Genomic_DNA"/>
</dbReference>
<evidence type="ECO:0000256" key="1">
    <source>
        <dbReference type="SAM" id="MobiDB-lite"/>
    </source>
</evidence>
<protein>
    <submittedName>
        <fullName evidence="2">Uncharacterized protein</fullName>
    </submittedName>
</protein>
<name>A0A4C2AI74_EUMVA</name>
<proteinExistence type="predicted"/>
<feature type="compositionally biased region" description="Low complexity" evidence="1">
    <location>
        <begin position="17"/>
        <end position="30"/>
    </location>
</feature>
<keyword evidence="3" id="KW-1185">Reference proteome</keyword>
<dbReference type="Proteomes" id="UP000299102">
    <property type="component" value="Unassembled WGS sequence"/>
</dbReference>
<sequence length="301" mass="33090">MVHFDAELGMPEHGVHAATAAPAPGSTTDGGYDDCREGSDERSCGAVHAGAHAAPPRRPGTTYTTACTTSTTAERANNMNSSAPAKCVHAMSLRQKYHFADHRSYHPVPISIGVSMRSRVDCLDGPDEVHRNGTAVLVHYHHAGADGSERRRRRLQSRPRPVRQRYAMRTPAPVVGRRADCADAADEGIDAANPCAKWRCARTSVRHRPVRSLPGTPAPAARRLHLRRSSSLHRLGGTPVRLRRRKLFQRHVRRSRSAVARVQQSPRVMRASSCPRSPAPGFLEEHDCGRLVSDNDTLHLY</sequence>
<accession>A0A4C2AI74</accession>
<feature type="region of interest" description="Disordered" evidence="1">
    <location>
        <begin position="15"/>
        <end position="41"/>
    </location>
</feature>
<dbReference type="AlphaFoldDB" id="A0A4C2AI74"/>
<gene>
    <name evidence="2" type="ORF">EVAR_93758_1</name>
</gene>
<evidence type="ECO:0000313" key="2">
    <source>
        <dbReference type="EMBL" id="GBP98525.1"/>
    </source>
</evidence>
<organism evidence="2 3">
    <name type="scientific">Eumeta variegata</name>
    <name type="common">Bagworm moth</name>
    <name type="synonym">Eumeta japonica</name>
    <dbReference type="NCBI Taxonomy" id="151549"/>
    <lineage>
        <taxon>Eukaryota</taxon>
        <taxon>Metazoa</taxon>
        <taxon>Ecdysozoa</taxon>
        <taxon>Arthropoda</taxon>
        <taxon>Hexapoda</taxon>
        <taxon>Insecta</taxon>
        <taxon>Pterygota</taxon>
        <taxon>Neoptera</taxon>
        <taxon>Endopterygota</taxon>
        <taxon>Lepidoptera</taxon>
        <taxon>Glossata</taxon>
        <taxon>Ditrysia</taxon>
        <taxon>Tineoidea</taxon>
        <taxon>Psychidae</taxon>
        <taxon>Oiketicinae</taxon>
        <taxon>Eumeta</taxon>
    </lineage>
</organism>